<keyword evidence="3" id="KW-1185">Reference proteome</keyword>
<proteinExistence type="predicted"/>
<name>A0A0D2FZD4_9EURO</name>
<organism evidence="2 3">
    <name type="scientific">Phialophora macrospora</name>
    <dbReference type="NCBI Taxonomy" id="1851006"/>
    <lineage>
        <taxon>Eukaryota</taxon>
        <taxon>Fungi</taxon>
        <taxon>Dikarya</taxon>
        <taxon>Ascomycota</taxon>
        <taxon>Pezizomycotina</taxon>
        <taxon>Eurotiomycetes</taxon>
        <taxon>Chaetothyriomycetidae</taxon>
        <taxon>Chaetothyriales</taxon>
        <taxon>Herpotrichiellaceae</taxon>
        <taxon>Phialophora</taxon>
    </lineage>
</organism>
<sequence length="406" mass="43922">MVLSSESVNNIKSALNAACEDANKGLPGVVAVAIGKDGKELFAHAAGKRGFGSEEPMTLDNIFWIASCTKMITGVACMQLVEQGILSLDDADQVASLCPEIKNLSVLQADGKLVPAKRGVTLRMLLTHTAGFGYTFFNEGLRDHSKPVGYDEFSGHIKDLVQPLVHQPGEGWQYGVNIDWAGICVERATNMSLNNYFQRHIFQPLGLKNISMFPNAQMKAKLAWMNGRTPDGQLHPRDHLLHRPLVVETEQDIATCVNSGGAGAFALPREYCQILATLLNDGTSPITGAQILKKATVDLMFQNQIPEFPNFGRQGIPPAKADLTNAIPDLYPGKEQGWGLTFMLSDGPTGRSPGTGNWAGLPNLYWWCDRAKGVAGIVCSQVLPFADPQVLGLWVTLESGVYSGLS</sequence>
<dbReference type="EMBL" id="KN846956">
    <property type="protein sequence ID" value="KIW71845.1"/>
    <property type="molecule type" value="Genomic_DNA"/>
</dbReference>
<dbReference type="Pfam" id="PF00144">
    <property type="entry name" value="Beta-lactamase"/>
    <property type="match status" value="1"/>
</dbReference>
<evidence type="ECO:0000313" key="2">
    <source>
        <dbReference type="EMBL" id="KIW71845.1"/>
    </source>
</evidence>
<dbReference type="InterPro" id="IPR050789">
    <property type="entry name" value="Diverse_Enzym_Activities"/>
</dbReference>
<dbReference type="STRING" id="5601.A0A0D2FZD4"/>
<reference evidence="2 3" key="1">
    <citation type="submission" date="2015-01" db="EMBL/GenBank/DDBJ databases">
        <title>The Genome Sequence of Capronia semiimmersa CBS27337.</title>
        <authorList>
            <consortium name="The Broad Institute Genomics Platform"/>
            <person name="Cuomo C."/>
            <person name="de Hoog S."/>
            <person name="Gorbushina A."/>
            <person name="Stielow B."/>
            <person name="Teixiera M."/>
            <person name="Abouelleil A."/>
            <person name="Chapman S.B."/>
            <person name="Priest M."/>
            <person name="Young S.K."/>
            <person name="Wortman J."/>
            <person name="Nusbaum C."/>
            <person name="Birren B."/>
        </authorList>
    </citation>
    <scope>NUCLEOTIDE SEQUENCE [LARGE SCALE GENOMIC DNA]</scope>
    <source>
        <strain evidence="2 3">CBS 27337</strain>
    </source>
</reference>
<dbReference type="SUPFAM" id="SSF56601">
    <property type="entry name" value="beta-lactamase/transpeptidase-like"/>
    <property type="match status" value="1"/>
</dbReference>
<feature type="domain" description="Beta-lactamase-related" evidence="1">
    <location>
        <begin position="23"/>
        <end position="385"/>
    </location>
</feature>
<dbReference type="HOGENOM" id="CLU_020027_11_1_1"/>
<dbReference type="Gene3D" id="3.40.710.10">
    <property type="entry name" value="DD-peptidase/beta-lactamase superfamily"/>
    <property type="match status" value="1"/>
</dbReference>
<dbReference type="PANTHER" id="PTHR43283">
    <property type="entry name" value="BETA-LACTAMASE-RELATED"/>
    <property type="match status" value="1"/>
</dbReference>
<evidence type="ECO:0000259" key="1">
    <source>
        <dbReference type="Pfam" id="PF00144"/>
    </source>
</evidence>
<dbReference type="InterPro" id="IPR001466">
    <property type="entry name" value="Beta-lactam-related"/>
</dbReference>
<dbReference type="Proteomes" id="UP000054266">
    <property type="component" value="Unassembled WGS sequence"/>
</dbReference>
<dbReference type="PANTHER" id="PTHR43283:SF3">
    <property type="entry name" value="BETA-LACTAMASE FAMILY PROTEIN (AFU_ORTHOLOGUE AFUA_5G07500)"/>
    <property type="match status" value="1"/>
</dbReference>
<gene>
    <name evidence="2" type="ORF">PV04_00077</name>
</gene>
<accession>A0A0D2FZD4</accession>
<evidence type="ECO:0000313" key="3">
    <source>
        <dbReference type="Proteomes" id="UP000054266"/>
    </source>
</evidence>
<protein>
    <recommendedName>
        <fullName evidence="1">Beta-lactamase-related domain-containing protein</fullName>
    </recommendedName>
</protein>
<dbReference type="InterPro" id="IPR012338">
    <property type="entry name" value="Beta-lactam/transpept-like"/>
</dbReference>
<dbReference type="AlphaFoldDB" id="A0A0D2FZD4"/>